<feature type="compositionally biased region" description="Low complexity" evidence="1">
    <location>
        <begin position="29"/>
        <end position="41"/>
    </location>
</feature>
<evidence type="ECO:0000256" key="1">
    <source>
        <dbReference type="SAM" id="MobiDB-lite"/>
    </source>
</evidence>
<dbReference type="RefSeq" id="WP_265543071.1">
    <property type="nucleotide sequence ID" value="NZ_CP098740.1"/>
</dbReference>
<reference evidence="2" key="1">
    <citation type="journal article" date="2022" name="Front. Microbiol.">
        <title>Mirubactin C rescues the lethal effect of cell wall biosynthesis mutations in Bacillus subtilis.</title>
        <authorList>
            <person name="Kepplinger B."/>
            <person name="Wen X."/>
            <person name="Tyler A.R."/>
            <person name="Kim B.Y."/>
            <person name="Brown J."/>
            <person name="Banks P."/>
            <person name="Dashti Y."/>
            <person name="Mackenzie E.S."/>
            <person name="Wills C."/>
            <person name="Kawai Y."/>
            <person name="Waldron K.J."/>
            <person name="Allenby N.E.E."/>
            <person name="Wu L.J."/>
            <person name="Hall M.J."/>
            <person name="Errington J."/>
        </authorList>
    </citation>
    <scope>NUCLEOTIDE SEQUENCE</scope>
    <source>
        <strain evidence="2">MDA8-470</strain>
    </source>
</reference>
<dbReference type="Gene3D" id="3.30.200.20">
    <property type="entry name" value="Phosphorylase Kinase, domain 1"/>
    <property type="match status" value="1"/>
</dbReference>
<dbReference type="CDD" id="cd13973">
    <property type="entry name" value="PK_MviN-like"/>
    <property type="match status" value="1"/>
</dbReference>
<dbReference type="InterPro" id="IPR011009">
    <property type="entry name" value="Kinase-like_dom_sf"/>
</dbReference>
<accession>A0ABY6PTV6</accession>
<dbReference type="SUPFAM" id="SSF49785">
    <property type="entry name" value="Galactose-binding domain-like"/>
    <property type="match status" value="1"/>
</dbReference>
<dbReference type="Proteomes" id="UP001164963">
    <property type="component" value="Chromosome"/>
</dbReference>
<dbReference type="EMBL" id="CP098740">
    <property type="protein sequence ID" value="UZK55397.1"/>
    <property type="molecule type" value="Genomic_DNA"/>
</dbReference>
<protein>
    <submittedName>
        <fullName evidence="2">Protein kinase family protein</fullName>
    </submittedName>
</protein>
<sequence>MAERSTAAVDVADNSGDKPLTAKADEATTDGTAEAQDAAETGSQEENDEKTASKTFPATPDLHSGHKLAGRYRLEECVTRLDGFSSWRAVDEKLRRAVGVHLLPADHPRARSVLAAARSSALLGDPRFVQVLDAVEEDELVYVVHEWLPDATELTALLSAGPMDAHDAYQLVSQVSQAMAAAHREGLAHLRLTPGAVLRSSSGQYRIRGLAVNAALRGITADGPQRADTEAIGALLYAALTQRWPYESDAYGLTGLPKGMGLLPPDQVRAGVHRGLSEIAMRALANDGATASRQEQPCTTPDELAKAVAAMPRIPPPEPVFTAPPEYQRTTYQQGTYGRPAAAGPVVTQPVVPVPPAPLQSRTGKALKWAVSALLIAALGLGSWQLAETLIDRDNNSGGDPGTTQSNPENNDAPPVEKSKPVPIVTAQDYDPLSADGSEKPQSIGNVYDDDPSSYWYTDWYASAAFGNLKEGVGVVLDLGKTQRVGKVDVSFLGGATSVELRTADGSTVPTSPTGFDKVAQGSGTQVSLKPSKPVQARYLLVWLTKLPPSGEGNFRGKVSDIKVTS</sequence>
<dbReference type="Gene3D" id="2.60.120.260">
    <property type="entry name" value="Galactose-binding domain-like"/>
    <property type="match status" value="1"/>
</dbReference>
<evidence type="ECO:0000313" key="3">
    <source>
        <dbReference type="Proteomes" id="UP001164963"/>
    </source>
</evidence>
<gene>
    <name evidence="2" type="ORF">NEH16_15825</name>
</gene>
<organism evidence="2 3">
    <name type="scientific">Streptomyces drozdowiczii</name>
    <dbReference type="NCBI Taxonomy" id="202862"/>
    <lineage>
        <taxon>Bacteria</taxon>
        <taxon>Bacillati</taxon>
        <taxon>Actinomycetota</taxon>
        <taxon>Actinomycetes</taxon>
        <taxon>Kitasatosporales</taxon>
        <taxon>Streptomycetaceae</taxon>
        <taxon>Streptomyces</taxon>
    </lineage>
</organism>
<keyword evidence="2" id="KW-0418">Kinase</keyword>
<keyword evidence="3" id="KW-1185">Reference proteome</keyword>
<proteinExistence type="predicted"/>
<dbReference type="InterPro" id="IPR008979">
    <property type="entry name" value="Galactose-bd-like_sf"/>
</dbReference>
<feature type="region of interest" description="Disordered" evidence="1">
    <location>
        <begin position="429"/>
        <end position="448"/>
    </location>
</feature>
<evidence type="ECO:0000313" key="2">
    <source>
        <dbReference type="EMBL" id="UZK55397.1"/>
    </source>
</evidence>
<feature type="region of interest" description="Disordered" evidence="1">
    <location>
        <begin position="1"/>
        <end position="62"/>
    </location>
</feature>
<dbReference type="GO" id="GO:0016301">
    <property type="term" value="F:kinase activity"/>
    <property type="evidence" value="ECO:0007669"/>
    <property type="project" value="UniProtKB-KW"/>
</dbReference>
<feature type="compositionally biased region" description="Polar residues" evidence="1">
    <location>
        <begin position="396"/>
        <end position="410"/>
    </location>
</feature>
<keyword evidence="2" id="KW-0808">Transferase</keyword>
<dbReference type="Gene3D" id="1.10.510.10">
    <property type="entry name" value="Transferase(Phosphotransferase) domain 1"/>
    <property type="match status" value="1"/>
</dbReference>
<dbReference type="SUPFAM" id="SSF56112">
    <property type="entry name" value="Protein kinase-like (PK-like)"/>
    <property type="match status" value="1"/>
</dbReference>
<feature type="region of interest" description="Disordered" evidence="1">
    <location>
        <begin position="392"/>
        <end position="422"/>
    </location>
</feature>
<name>A0ABY6PTV6_9ACTN</name>